<dbReference type="PANTHER" id="PTHR21301:SF12">
    <property type="match status" value="1"/>
</dbReference>
<dbReference type="PANTHER" id="PTHR21301">
    <property type="entry name" value="REVERSE TRANSCRIPTASE"/>
    <property type="match status" value="1"/>
</dbReference>
<reference evidence="2" key="1">
    <citation type="journal article" date="2016" name="Nature">
        <title>Genome evolution in the allotetraploid frog Xenopus laevis.</title>
        <authorList>
            <person name="Session A.M."/>
            <person name="Uno Y."/>
            <person name="Kwon T."/>
            <person name="Chapman J.A."/>
            <person name="Toyoda A."/>
            <person name="Takahashi S."/>
            <person name="Fukui A."/>
            <person name="Hikosaka A."/>
            <person name="Suzuki A."/>
            <person name="Kondo M."/>
            <person name="van Heeringen S.J."/>
            <person name="Quigley I."/>
            <person name="Heinz S."/>
            <person name="Ogino H."/>
            <person name="Ochi H."/>
            <person name="Hellsten U."/>
            <person name="Lyons J.B."/>
            <person name="Simakov O."/>
            <person name="Putnam N."/>
            <person name="Stites J."/>
            <person name="Kuroki Y."/>
            <person name="Tanaka T."/>
            <person name="Michiue T."/>
            <person name="Watanabe M."/>
            <person name="Bogdanovic O."/>
            <person name="Lister R."/>
            <person name="Georgiou G."/>
            <person name="Paranjpe S.S."/>
            <person name="van Kruijsbergen I."/>
            <person name="Shu S."/>
            <person name="Carlson J."/>
            <person name="Kinoshita T."/>
            <person name="Ohta Y."/>
            <person name="Mawaribuchi S."/>
            <person name="Jenkins J."/>
            <person name="Grimwood J."/>
            <person name="Schmutz J."/>
            <person name="Mitros T."/>
            <person name="Mozaffari S.V."/>
            <person name="Suzuki Y."/>
            <person name="Haramoto Y."/>
            <person name="Yamamoto T.S."/>
            <person name="Takagi C."/>
            <person name="Heald R."/>
            <person name="Miller K."/>
            <person name="Haudenschild C."/>
            <person name="Kitzman J."/>
            <person name="Nakayama T."/>
            <person name="Izutsu Y."/>
            <person name="Robert J."/>
            <person name="Fortriede J."/>
            <person name="Burns K."/>
            <person name="Lotay V."/>
            <person name="Karimi K."/>
            <person name="Yasuoka Y."/>
            <person name="Dichmann D.S."/>
            <person name="Flajnik M.F."/>
            <person name="Houston D.W."/>
            <person name="Shendure J."/>
            <person name="DuPasquier L."/>
            <person name="Vize P.D."/>
            <person name="Zorn A.M."/>
            <person name="Ito M."/>
            <person name="Marcotte E.M."/>
            <person name="Wallingford J.B."/>
            <person name="Ito Y."/>
            <person name="Asashima M."/>
            <person name="Ueno N."/>
            <person name="Matsuda Y."/>
            <person name="Veenstra G.J."/>
            <person name="Fujiyama A."/>
            <person name="Harland R.M."/>
            <person name="Taira M."/>
            <person name="Rokhsar D.S."/>
        </authorList>
    </citation>
    <scope>NUCLEOTIDE SEQUENCE [LARGE SCALE GENOMIC DNA]</scope>
    <source>
        <strain evidence="2">J</strain>
    </source>
</reference>
<accession>A0A974HWZ1</accession>
<protein>
    <recommendedName>
        <fullName evidence="3">Reverse transcriptase domain-containing protein</fullName>
    </recommendedName>
</protein>
<evidence type="ECO:0008006" key="3">
    <source>
        <dbReference type="Google" id="ProtNLM"/>
    </source>
</evidence>
<dbReference type="Proteomes" id="UP000694892">
    <property type="component" value="Chromosome 2S"/>
</dbReference>
<name>A0A974HWZ1_XENLA</name>
<organism evidence="1 2">
    <name type="scientific">Xenopus laevis</name>
    <name type="common">African clawed frog</name>
    <dbReference type="NCBI Taxonomy" id="8355"/>
    <lineage>
        <taxon>Eukaryota</taxon>
        <taxon>Metazoa</taxon>
        <taxon>Chordata</taxon>
        <taxon>Craniata</taxon>
        <taxon>Vertebrata</taxon>
        <taxon>Euteleostomi</taxon>
        <taxon>Amphibia</taxon>
        <taxon>Batrachia</taxon>
        <taxon>Anura</taxon>
        <taxon>Pipoidea</taxon>
        <taxon>Pipidae</taxon>
        <taxon>Xenopodinae</taxon>
        <taxon>Xenopus</taxon>
        <taxon>Xenopus</taxon>
    </lineage>
</organism>
<sequence length="189" mass="21736">MDGLTLDSDCILVGLDVEALFMSIPHSIHKPITTHHNVILQALNFVLYHNVFMVDGIHYLQKQGVAKCAPSYANLYLGGWERHIFTSDDYDMYLGHINRWHRYIDDIMLIWQGPEHLLKEFVTKLNVNKFNLSFTMNYDSSKLEFLDIEIKKDSRGLVSTNLFRKQTASNSLLHAKSIHPSKCVEGPIC</sequence>
<gene>
    <name evidence="1" type="ORF">XELAEV_18016280mg</name>
</gene>
<proteinExistence type="predicted"/>
<dbReference type="AlphaFoldDB" id="A0A974HWZ1"/>
<dbReference type="OMA" id="HINRWHR"/>
<evidence type="ECO:0000313" key="2">
    <source>
        <dbReference type="Proteomes" id="UP000694892"/>
    </source>
</evidence>
<dbReference type="EMBL" id="CM004469">
    <property type="protein sequence ID" value="OCT93215.1"/>
    <property type="molecule type" value="Genomic_DNA"/>
</dbReference>
<evidence type="ECO:0000313" key="1">
    <source>
        <dbReference type="EMBL" id="OCT93215.1"/>
    </source>
</evidence>